<dbReference type="Proteomes" id="UP000824219">
    <property type="component" value="Linkage Group LG29"/>
</dbReference>
<feature type="coiled-coil region" evidence="2">
    <location>
        <begin position="322"/>
        <end position="402"/>
    </location>
</feature>
<feature type="domain" description="C-type lectin" evidence="4">
    <location>
        <begin position="749"/>
        <end position="866"/>
    </location>
</feature>
<gene>
    <name evidence="5" type="ORF">KOW79_022419</name>
</gene>
<dbReference type="GO" id="GO:0030246">
    <property type="term" value="F:carbohydrate binding"/>
    <property type="evidence" value="ECO:0007669"/>
    <property type="project" value="UniProtKB-KW"/>
</dbReference>
<dbReference type="SMART" id="SM00034">
    <property type="entry name" value="CLECT"/>
    <property type="match status" value="4"/>
</dbReference>
<sequence>MAVNLEMSVEYEAPNYQNVKKPNKNAPLPARNTQYRGAFRLAGVCIGLMCIVQATLNIVLRLFFTSPVAVELLPPSCDNHTLSIYTAQLQSRYETLVKEKEELDASYSSLRNMRDQIRMEKEKLQNKLSNIAEELNKPGWVAFRSSLYYMSTEQKNWFQSRADCRKSGADLVIIKSREEQDFIEMLRRGNRAWIGLSDQATEGVWKWVDGSALTKTVFWLNQEPNDYKGNEDCVLTGYDPDDEFIYIMASSCGINRPNRQLFHKIQKEDMTAAQYRVFWLTGLCLGLLCILQATLNIVLRLHSDPRAKSDEQGGCYNQTIEIDELLTSYNNLTSERDKLLAKYNSLNIEKDDILDKLTGEKNELQAENIKLNNALDKLRTRYNTIEQDNVFLQKKLDALDTQEKHRWQMFGSSIYYFSMRKSWTESRQDCREKDADLVIIDSEEEQEFINEKLGSSLAWIGLSHSYSWNWVDSTPLHSRYRANELNSYVNTMRCAVTAYQQNRMEHWFDENCYNSLTIEKEELQRLSKLGWMYFNSSIYYISNEEKNQTESRQDCSEREADLVIINSTVEQEFISKLLCSRKAWIGLNDRDAEGEWKWFDNTPLTTGYWGRGEPNSKAGNEDCVITARAITQHRTLELSYPRTQRRDNYSSEMSRCVCNGSCMEELNYGDEEDITVVIYKTVDDFKGYDIEVENAALKSNLQTQHTDKRSGCFRLTSVCVLLLCAFLLTAVTVLWIKYNNLTKERWRLFSSSAYHITTLRTTWNETRKECMKRGADLVIINSREEQEFISKYAAGFPVWIGLTDIETEGEFKWVDGSPLTTEFWTYQEPNDLRGEDCAIANFVGARSDIVNWADYPCSFLVVGICEIKSVIGTEKIS</sequence>
<comment type="caution">
    <text evidence="5">The sequence shown here is derived from an EMBL/GenBank/DDBJ whole genome shotgun (WGS) entry which is preliminary data.</text>
</comment>
<protein>
    <recommendedName>
        <fullName evidence="4">C-type lectin domain-containing protein</fullName>
    </recommendedName>
</protein>
<dbReference type="Gene3D" id="1.20.5.400">
    <property type="match status" value="2"/>
</dbReference>
<keyword evidence="1" id="KW-0430">Lectin</keyword>
<accession>A0A9D3SBG9</accession>
<dbReference type="AlphaFoldDB" id="A0A9D3SBG9"/>
<dbReference type="SUPFAM" id="SSF56436">
    <property type="entry name" value="C-type lectin-like"/>
    <property type="match status" value="4"/>
</dbReference>
<organism evidence="5 6">
    <name type="scientific">Hemibagrus wyckioides</name>
    <dbReference type="NCBI Taxonomy" id="337641"/>
    <lineage>
        <taxon>Eukaryota</taxon>
        <taxon>Metazoa</taxon>
        <taxon>Chordata</taxon>
        <taxon>Craniata</taxon>
        <taxon>Vertebrata</taxon>
        <taxon>Euteleostomi</taxon>
        <taxon>Actinopterygii</taxon>
        <taxon>Neopterygii</taxon>
        <taxon>Teleostei</taxon>
        <taxon>Ostariophysi</taxon>
        <taxon>Siluriformes</taxon>
        <taxon>Bagridae</taxon>
        <taxon>Hemibagrus</taxon>
    </lineage>
</organism>
<dbReference type="OrthoDB" id="6337382at2759"/>
<dbReference type="EMBL" id="JAHKSW010000029">
    <property type="protein sequence ID" value="KAG7313923.1"/>
    <property type="molecule type" value="Genomic_DNA"/>
</dbReference>
<dbReference type="InterPro" id="IPR001304">
    <property type="entry name" value="C-type_lectin-like"/>
</dbReference>
<evidence type="ECO:0000256" key="1">
    <source>
        <dbReference type="ARBA" id="ARBA00022734"/>
    </source>
</evidence>
<dbReference type="PANTHER" id="PTHR22803">
    <property type="entry name" value="MANNOSE, PHOSPHOLIPASE, LECTIN RECEPTOR RELATED"/>
    <property type="match status" value="1"/>
</dbReference>
<feature type="transmembrane region" description="Helical" evidence="3">
    <location>
        <begin position="715"/>
        <end position="736"/>
    </location>
</feature>
<keyword evidence="3" id="KW-0812">Transmembrane</keyword>
<dbReference type="InterPro" id="IPR033989">
    <property type="entry name" value="CD209-like_CTLD"/>
</dbReference>
<feature type="coiled-coil region" evidence="2">
    <location>
        <begin position="86"/>
        <end position="134"/>
    </location>
</feature>
<evidence type="ECO:0000313" key="5">
    <source>
        <dbReference type="EMBL" id="KAG7313923.1"/>
    </source>
</evidence>
<dbReference type="InterPro" id="IPR016187">
    <property type="entry name" value="CTDL_fold"/>
</dbReference>
<dbReference type="InterPro" id="IPR050111">
    <property type="entry name" value="C-type_lectin/snaclec_domain"/>
</dbReference>
<keyword evidence="3" id="KW-0472">Membrane</keyword>
<dbReference type="CDD" id="cd03590">
    <property type="entry name" value="CLECT_DC-SIGN_like"/>
    <property type="match status" value="3"/>
</dbReference>
<feature type="domain" description="C-type lectin" evidence="4">
    <location>
        <begin position="534"/>
        <end position="624"/>
    </location>
</feature>
<proteinExistence type="predicted"/>
<evidence type="ECO:0000256" key="3">
    <source>
        <dbReference type="SAM" id="Phobius"/>
    </source>
</evidence>
<dbReference type="Gene3D" id="3.10.100.10">
    <property type="entry name" value="Mannose-Binding Protein A, subunit A"/>
    <property type="match status" value="4"/>
</dbReference>
<keyword evidence="6" id="KW-1185">Reference proteome</keyword>
<dbReference type="InterPro" id="IPR016186">
    <property type="entry name" value="C-type_lectin-like/link_sf"/>
</dbReference>
<keyword evidence="3" id="KW-1133">Transmembrane helix</keyword>
<keyword evidence="2" id="KW-0175">Coiled coil</keyword>
<evidence type="ECO:0000256" key="2">
    <source>
        <dbReference type="SAM" id="Coils"/>
    </source>
</evidence>
<feature type="domain" description="C-type lectin" evidence="4">
    <location>
        <begin position="410"/>
        <end position="512"/>
    </location>
</feature>
<name>A0A9D3SBG9_9TELE</name>
<dbReference type="Pfam" id="PF00059">
    <property type="entry name" value="Lectin_C"/>
    <property type="match status" value="4"/>
</dbReference>
<reference evidence="5 6" key="1">
    <citation type="submission" date="2021-06" db="EMBL/GenBank/DDBJ databases">
        <title>Chromosome-level genome assembly of the red-tail catfish (Hemibagrus wyckioides).</title>
        <authorList>
            <person name="Shao F."/>
        </authorList>
    </citation>
    <scope>NUCLEOTIDE SEQUENCE [LARGE SCALE GENOMIC DNA]</scope>
    <source>
        <strain evidence="5">EC202008001</strain>
        <tissue evidence="5">Blood</tissue>
    </source>
</reference>
<evidence type="ECO:0000313" key="6">
    <source>
        <dbReference type="Proteomes" id="UP000824219"/>
    </source>
</evidence>
<evidence type="ECO:0000259" key="4">
    <source>
        <dbReference type="PROSITE" id="PS50041"/>
    </source>
</evidence>
<dbReference type="PROSITE" id="PS50041">
    <property type="entry name" value="C_TYPE_LECTIN_2"/>
    <property type="match status" value="4"/>
</dbReference>
<feature type="domain" description="C-type lectin" evidence="4">
    <location>
        <begin position="143"/>
        <end position="234"/>
    </location>
</feature>
<feature type="transmembrane region" description="Helical" evidence="3">
    <location>
        <begin position="41"/>
        <end position="64"/>
    </location>
</feature>
<feature type="transmembrane region" description="Helical" evidence="3">
    <location>
        <begin position="277"/>
        <end position="299"/>
    </location>
</feature>